<dbReference type="GO" id="GO:0051539">
    <property type="term" value="F:4 iron, 4 sulfur cluster binding"/>
    <property type="evidence" value="ECO:0007669"/>
    <property type="project" value="UniProtKB-KW"/>
</dbReference>
<keyword evidence="8" id="KW-0805">Transcription regulation</keyword>
<proteinExistence type="inferred from homology"/>
<feature type="domain" description="4Fe-4S Wbl-type" evidence="12">
    <location>
        <begin position="11"/>
        <end position="73"/>
    </location>
</feature>
<evidence type="ECO:0000256" key="7">
    <source>
        <dbReference type="ARBA" id="ARBA00023014"/>
    </source>
</evidence>
<evidence type="ECO:0000313" key="13">
    <source>
        <dbReference type="EMBL" id="QNG53954.1"/>
    </source>
</evidence>
<keyword evidence="6" id="KW-0408">Iron</keyword>
<dbReference type="PANTHER" id="PTHR38839">
    <property type="entry name" value="TRANSCRIPTIONAL REGULATOR WHID-RELATED"/>
    <property type="match status" value="1"/>
</dbReference>
<keyword evidence="9" id="KW-0238">DNA-binding</keyword>
<evidence type="ECO:0000256" key="11">
    <source>
        <dbReference type="ARBA" id="ARBA00023163"/>
    </source>
</evidence>
<dbReference type="Pfam" id="PF13384">
    <property type="entry name" value="HTH_23"/>
    <property type="match status" value="1"/>
</dbReference>
<dbReference type="KEGG" id="ppel:H6H00_08575"/>
<name>A0A7G7MME3_9PSEU</name>
<comment type="subcellular location">
    <subcellularLocation>
        <location evidence="2">Cytoplasm</location>
    </subcellularLocation>
</comment>
<dbReference type="GO" id="GO:0003677">
    <property type="term" value="F:DNA binding"/>
    <property type="evidence" value="ECO:0007669"/>
    <property type="project" value="UniProtKB-KW"/>
</dbReference>
<gene>
    <name evidence="13" type="ORF">H6H00_08575</name>
</gene>
<evidence type="ECO:0000256" key="8">
    <source>
        <dbReference type="ARBA" id="ARBA00023015"/>
    </source>
</evidence>
<organism evidence="13 14">
    <name type="scientific">Pseudonocardia petroleophila</name>
    <dbReference type="NCBI Taxonomy" id="37331"/>
    <lineage>
        <taxon>Bacteria</taxon>
        <taxon>Bacillati</taxon>
        <taxon>Actinomycetota</taxon>
        <taxon>Actinomycetes</taxon>
        <taxon>Pseudonocardiales</taxon>
        <taxon>Pseudonocardiaceae</taxon>
        <taxon>Pseudonocardia</taxon>
    </lineage>
</organism>
<dbReference type="Gene3D" id="1.10.10.60">
    <property type="entry name" value="Homeodomain-like"/>
    <property type="match status" value="1"/>
</dbReference>
<keyword evidence="14" id="KW-1185">Reference proteome</keyword>
<evidence type="ECO:0000256" key="10">
    <source>
        <dbReference type="ARBA" id="ARBA00023157"/>
    </source>
</evidence>
<keyword evidence="11" id="KW-0804">Transcription</keyword>
<dbReference type="InterPro" id="IPR001387">
    <property type="entry name" value="Cro/C1-type_HTH"/>
</dbReference>
<evidence type="ECO:0000256" key="9">
    <source>
        <dbReference type="ARBA" id="ARBA00023125"/>
    </source>
</evidence>
<dbReference type="InterPro" id="IPR034768">
    <property type="entry name" value="4FE4S_WBL"/>
</dbReference>
<keyword evidence="5" id="KW-0479">Metal-binding</keyword>
<comment type="similarity">
    <text evidence="3">Belongs to the WhiB family.</text>
</comment>
<dbReference type="Proteomes" id="UP000515728">
    <property type="component" value="Chromosome"/>
</dbReference>
<dbReference type="GO" id="GO:0045892">
    <property type="term" value="P:negative regulation of DNA-templated transcription"/>
    <property type="evidence" value="ECO:0007669"/>
    <property type="project" value="TreeGrafter"/>
</dbReference>
<evidence type="ECO:0000256" key="3">
    <source>
        <dbReference type="ARBA" id="ARBA00006597"/>
    </source>
</evidence>
<dbReference type="EMBL" id="CP060131">
    <property type="protein sequence ID" value="QNG53954.1"/>
    <property type="molecule type" value="Genomic_DNA"/>
</dbReference>
<accession>A0A7G7MME3</accession>
<evidence type="ECO:0000256" key="1">
    <source>
        <dbReference type="ARBA" id="ARBA00001966"/>
    </source>
</evidence>
<reference evidence="13 14" key="1">
    <citation type="submission" date="2020-08" db="EMBL/GenBank/DDBJ databases">
        <authorList>
            <person name="Mo P."/>
        </authorList>
    </citation>
    <scope>NUCLEOTIDE SEQUENCE [LARGE SCALE GENOMIC DNA]</scope>
    <source>
        <strain evidence="13 14">CGMCC 4.1532</strain>
    </source>
</reference>
<evidence type="ECO:0000256" key="2">
    <source>
        <dbReference type="ARBA" id="ARBA00004496"/>
    </source>
</evidence>
<dbReference type="AlphaFoldDB" id="A0A7G7MME3"/>
<evidence type="ECO:0000256" key="5">
    <source>
        <dbReference type="ARBA" id="ARBA00022723"/>
    </source>
</evidence>
<keyword evidence="4" id="KW-0004">4Fe-4S</keyword>
<dbReference type="CDD" id="cd00093">
    <property type="entry name" value="HTH_XRE"/>
    <property type="match status" value="1"/>
</dbReference>
<dbReference type="GO" id="GO:0045454">
    <property type="term" value="P:cell redox homeostasis"/>
    <property type="evidence" value="ECO:0007669"/>
    <property type="project" value="TreeGrafter"/>
</dbReference>
<evidence type="ECO:0000313" key="14">
    <source>
        <dbReference type="Proteomes" id="UP000515728"/>
    </source>
</evidence>
<dbReference type="RefSeq" id="WP_185720779.1">
    <property type="nucleotide sequence ID" value="NZ_BAAAWI010000001.1"/>
</dbReference>
<comment type="cofactor">
    <cofactor evidence="1">
        <name>[4Fe-4S] cluster</name>
        <dbReference type="ChEBI" id="CHEBI:49883"/>
    </cofactor>
</comment>
<keyword evidence="7" id="KW-0411">Iron-sulfur</keyword>
<evidence type="ECO:0000256" key="4">
    <source>
        <dbReference type="ARBA" id="ARBA00022485"/>
    </source>
</evidence>
<dbReference type="GO" id="GO:0005737">
    <property type="term" value="C:cytoplasm"/>
    <property type="evidence" value="ECO:0007669"/>
    <property type="project" value="UniProtKB-SubCell"/>
</dbReference>
<evidence type="ECO:0000259" key="12">
    <source>
        <dbReference type="PROSITE" id="PS51674"/>
    </source>
</evidence>
<sequence>MNGNDWMERAACRFEDPEIFFPTAEDGPALDAQVALAKSVCARCVVRAECLVEARARIPYGIAGGLTPEERRIPRPRKTVVEPVVALDDGPRPDATRSEIQAAGRVLLAAGRTQQEVARRCGVSARTVARWATQFTDTSTTRGVA</sequence>
<dbReference type="InterPro" id="IPR003482">
    <property type="entry name" value="Whib"/>
</dbReference>
<evidence type="ECO:0000256" key="6">
    <source>
        <dbReference type="ARBA" id="ARBA00023004"/>
    </source>
</evidence>
<dbReference type="GO" id="GO:0047134">
    <property type="term" value="F:protein-disulfide reductase [NAD(P)H] activity"/>
    <property type="evidence" value="ECO:0007669"/>
    <property type="project" value="TreeGrafter"/>
</dbReference>
<dbReference type="GO" id="GO:0046872">
    <property type="term" value="F:metal ion binding"/>
    <property type="evidence" value="ECO:0007669"/>
    <property type="project" value="UniProtKB-KW"/>
</dbReference>
<dbReference type="Pfam" id="PF02467">
    <property type="entry name" value="Whib"/>
    <property type="match status" value="1"/>
</dbReference>
<dbReference type="PROSITE" id="PS51674">
    <property type="entry name" value="4FE4S_WBL"/>
    <property type="match status" value="1"/>
</dbReference>
<keyword evidence="10" id="KW-1015">Disulfide bond</keyword>
<protein>
    <submittedName>
        <fullName evidence="13">WhiB family transcriptional regulator</fullName>
    </submittedName>
</protein>